<evidence type="ECO:0000313" key="3">
    <source>
        <dbReference type="EMBL" id="MFC4361399.1"/>
    </source>
</evidence>
<gene>
    <name evidence="3" type="ORF">ACFOX3_03745</name>
</gene>
<feature type="transmembrane region" description="Helical" evidence="2">
    <location>
        <begin position="20"/>
        <end position="51"/>
    </location>
</feature>
<keyword evidence="2" id="KW-1133">Transmembrane helix</keyword>
<evidence type="ECO:0000256" key="1">
    <source>
        <dbReference type="PIRNR" id="PIRNR016789"/>
    </source>
</evidence>
<name>A0ABV8V0E7_9GAMM</name>
<dbReference type="EMBL" id="JBHSCX010000003">
    <property type="protein sequence ID" value="MFC4361399.1"/>
    <property type="molecule type" value="Genomic_DNA"/>
</dbReference>
<dbReference type="RefSeq" id="WP_290259763.1">
    <property type="nucleotide sequence ID" value="NZ_JAUFQG010000004.1"/>
</dbReference>
<keyword evidence="4" id="KW-1185">Reference proteome</keyword>
<organism evidence="3 4">
    <name type="scientific">Simiduia curdlanivorans</name>
    <dbReference type="NCBI Taxonomy" id="1492769"/>
    <lineage>
        <taxon>Bacteria</taxon>
        <taxon>Pseudomonadati</taxon>
        <taxon>Pseudomonadota</taxon>
        <taxon>Gammaproteobacteria</taxon>
        <taxon>Cellvibrionales</taxon>
        <taxon>Cellvibrionaceae</taxon>
        <taxon>Simiduia</taxon>
    </lineage>
</organism>
<keyword evidence="1" id="KW-0997">Cell inner membrane</keyword>
<sequence length="138" mass="15113">MENQAPEKQQAQPTSAGQTLYLVLGFSCVGLAALGAALPLLPTTPFVLLAAGCFARSSKRWHDWLAGTRLFGPLLKKWQRNRCIDKHVKRIAIGSILIFGTSSLFIMSSNTLRLIGLMLLLIGFIVVLRLKTCADCEL</sequence>
<comment type="caution">
    <text evidence="3">The sequence shown here is derived from an EMBL/GenBank/DDBJ whole genome shotgun (WGS) entry which is preliminary data.</text>
</comment>
<protein>
    <recommendedName>
        <fullName evidence="1">Inner membrane protein</fullName>
    </recommendedName>
</protein>
<evidence type="ECO:0000313" key="4">
    <source>
        <dbReference type="Proteomes" id="UP001595840"/>
    </source>
</evidence>
<keyword evidence="1" id="KW-1003">Cell membrane</keyword>
<dbReference type="Proteomes" id="UP001595840">
    <property type="component" value="Unassembled WGS sequence"/>
</dbReference>
<accession>A0ABV8V0E7</accession>
<evidence type="ECO:0000256" key="2">
    <source>
        <dbReference type="SAM" id="Phobius"/>
    </source>
</evidence>
<dbReference type="Pfam" id="PF04304">
    <property type="entry name" value="DUF454"/>
    <property type="match status" value="1"/>
</dbReference>
<proteinExistence type="predicted"/>
<dbReference type="PIRSF" id="PIRSF016789">
    <property type="entry name" value="DUF454"/>
    <property type="match status" value="1"/>
</dbReference>
<dbReference type="PANTHER" id="PTHR35813:SF1">
    <property type="entry name" value="INNER MEMBRANE PROTEIN YBAN"/>
    <property type="match status" value="1"/>
</dbReference>
<dbReference type="PANTHER" id="PTHR35813">
    <property type="entry name" value="INNER MEMBRANE PROTEIN YBAN"/>
    <property type="match status" value="1"/>
</dbReference>
<keyword evidence="1 2" id="KW-0472">Membrane</keyword>
<dbReference type="InterPro" id="IPR007401">
    <property type="entry name" value="DUF454"/>
</dbReference>
<comment type="subcellular location">
    <subcellularLocation>
        <location evidence="1">Cell inner membrane</location>
        <topology evidence="1">Multi-pass membrane protein</topology>
    </subcellularLocation>
</comment>
<reference evidence="4" key="1">
    <citation type="journal article" date="2019" name="Int. J. Syst. Evol. Microbiol.">
        <title>The Global Catalogue of Microorganisms (GCM) 10K type strain sequencing project: providing services to taxonomists for standard genome sequencing and annotation.</title>
        <authorList>
            <consortium name="The Broad Institute Genomics Platform"/>
            <consortium name="The Broad Institute Genome Sequencing Center for Infectious Disease"/>
            <person name="Wu L."/>
            <person name="Ma J."/>
        </authorList>
    </citation>
    <scope>NUCLEOTIDE SEQUENCE [LARGE SCALE GENOMIC DNA]</scope>
    <source>
        <strain evidence="4">CECT 8570</strain>
    </source>
</reference>
<keyword evidence="2" id="KW-0812">Transmembrane</keyword>
<feature type="transmembrane region" description="Helical" evidence="2">
    <location>
        <begin position="112"/>
        <end position="130"/>
    </location>
</feature>